<dbReference type="SUPFAM" id="SSF56672">
    <property type="entry name" value="DNA/RNA polymerases"/>
    <property type="match status" value="1"/>
</dbReference>
<reference evidence="1" key="2">
    <citation type="submission" date="2013-05" db="EMBL/GenBank/DDBJ databases">
        <authorList>
            <person name="Carter J.-M."/>
            <person name="Baker S.C."/>
            <person name="Pink R."/>
            <person name="Carter D.R.F."/>
            <person name="Collins A."/>
            <person name="Tomlin J."/>
            <person name="Gibbs M."/>
            <person name="Breuker C.J."/>
        </authorList>
    </citation>
    <scope>NUCLEOTIDE SEQUENCE</scope>
    <source>
        <tissue evidence="1">Ovary</tissue>
    </source>
</reference>
<sequence length="86" mass="10064">MYLSIYVNSPHRKYQRIIYRSSPKDPLEMYEFTRVTFGLRSSPFLALRTLRQLASDERQQWPLAASVVERDVYMDDLASSASSLDE</sequence>
<proteinExistence type="predicted"/>
<dbReference type="InterPro" id="IPR043502">
    <property type="entry name" value="DNA/RNA_pol_sf"/>
</dbReference>
<name>S4P573_9NEOP</name>
<organism evidence="1">
    <name type="scientific">Pararge aegeria</name>
    <name type="common">speckled wood butterfly</name>
    <dbReference type="NCBI Taxonomy" id="116150"/>
    <lineage>
        <taxon>Eukaryota</taxon>
        <taxon>Metazoa</taxon>
        <taxon>Ecdysozoa</taxon>
        <taxon>Arthropoda</taxon>
        <taxon>Hexapoda</taxon>
        <taxon>Insecta</taxon>
        <taxon>Pterygota</taxon>
        <taxon>Neoptera</taxon>
        <taxon>Endopterygota</taxon>
        <taxon>Lepidoptera</taxon>
        <taxon>Glossata</taxon>
        <taxon>Ditrysia</taxon>
        <taxon>Papilionoidea</taxon>
        <taxon>Nymphalidae</taxon>
        <taxon>Satyrinae</taxon>
        <taxon>Satyrini</taxon>
        <taxon>Parargina</taxon>
        <taxon>Pararge</taxon>
    </lineage>
</organism>
<dbReference type="GO" id="GO:0071897">
    <property type="term" value="P:DNA biosynthetic process"/>
    <property type="evidence" value="ECO:0007669"/>
    <property type="project" value="UniProtKB-ARBA"/>
</dbReference>
<evidence type="ECO:0000313" key="1">
    <source>
        <dbReference type="EMBL" id="JAA83818.1"/>
    </source>
</evidence>
<dbReference type="EMBL" id="GAIX01008742">
    <property type="protein sequence ID" value="JAA83818.1"/>
    <property type="molecule type" value="Transcribed_RNA"/>
</dbReference>
<dbReference type="AlphaFoldDB" id="S4P573"/>
<reference evidence="1" key="1">
    <citation type="journal article" date="2013" name="BMC Genomics">
        <title>Unscrambling butterfly oogenesis.</title>
        <authorList>
            <person name="Carter J.M."/>
            <person name="Baker S.C."/>
            <person name="Pink R."/>
            <person name="Carter D.R."/>
            <person name="Collins A."/>
            <person name="Tomlin J."/>
            <person name="Gibbs M."/>
            <person name="Breuker C.J."/>
        </authorList>
    </citation>
    <scope>NUCLEOTIDE SEQUENCE</scope>
    <source>
        <tissue evidence="1">Ovary</tissue>
    </source>
</reference>
<feature type="non-terminal residue" evidence="1">
    <location>
        <position position="86"/>
    </location>
</feature>
<accession>S4P573</accession>
<protein>
    <submittedName>
        <fullName evidence="1">Uncharacterized protein</fullName>
    </submittedName>
</protein>